<dbReference type="InterPro" id="IPR011990">
    <property type="entry name" value="TPR-like_helical_dom_sf"/>
</dbReference>
<dbReference type="Pfam" id="PF00486">
    <property type="entry name" value="Trans_reg_C"/>
    <property type="match status" value="1"/>
</dbReference>
<dbReference type="InterPro" id="IPR001867">
    <property type="entry name" value="OmpR/PhoB-type_DNA-bd"/>
</dbReference>
<dbReference type="InterPro" id="IPR051677">
    <property type="entry name" value="AfsR-DnrI-RedD_regulator"/>
</dbReference>
<evidence type="ECO:0000313" key="7">
    <source>
        <dbReference type="EMBL" id="GIF81525.1"/>
    </source>
</evidence>
<dbReference type="GO" id="GO:0000160">
    <property type="term" value="P:phosphorelay signal transduction system"/>
    <property type="evidence" value="ECO:0007669"/>
    <property type="project" value="InterPro"/>
</dbReference>
<protein>
    <submittedName>
        <fullName evidence="7">SARP family transcriptional regulator</fullName>
    </submittedName>
</protein>
<name>A0A8J3JM71_9ACTN</name>
<keyword evidence="8" id="KW-1185">Reference proteome</keyword>
<dbReference type="Pfam" id="PF03704">
    <property type="entry name" value="BTAD"/>
    <property type="match status" value="1"/>
</dbReference>
<proteinExistence type="inferred from homology"/>
<dbReference type="SMART" id="SM00028">
    <property type="entry name" value="TPR"/>
    <property type="match status" value="5"/>
</dbReference>
<gene>
    <name evidence="7" type="ORF">Cba03nite_28740</name>
</gene>
<evidence type="ECO:0000313" key="8">
    <source>
        <dbReference type="Proteomes" id="UP000601223"/>
    </source>
</evidence>
<dbReference type="PANTHER" id="PTHR35807:SF1">
    <property type="entry name" value="TRANSCRIPTIONAL REGULATOR REDD"/>
    <property type="match status" value="1"/>
</dbReference>
<dbReference type="InterPro" id="IPR016032">
    <property type="entry name" value="Sig_transdc_resp-reg_C-effctor"/>
</dbReference>
<dbReference type="GO" id="GO:0003677">
    <property type="term" value="F:DNA binding"/>
    <property type="evidence" value="ECO:0007669"/>
    <property type="project" value="UniProtKB-UniRule"/>
</dbReference>
<dbReference type="InterPro" id="IPR027417">
    <property type="entry name" value="P-loop_NTPase"/>
</dbReference>
<dbReference type="Pfam" id="PF13191">
    <property type="entry name" value="AAA_16"/>
    <property type="match status" value="1"/>
</dbReference>
<dbReference type="GO" id="GO:0006355">
    <property type="term" value="P:regulation of DNA-templated transcription"/>
    <property type="evidence" value="ECO:0007669"/>
    <property type="project" value="InterPro"/>
</dbReference>
<dbReference type="Proteomes" id="UP000601223">
    <property type="component" value="Unassembled WGS sequence"/>
</dbReference>
<evidence type="ECO:0000259" key="6">
    <source>
        <dbReference type="PROSITE" id="PS51755"/>
    </source>
</evidence>
<dbReference type="PANTHER" id="PTHR35807">
    <property type="entry name" value="TRANSCRIPTIONAL REGULATOR REDD-RELATED"/>
    <property type="match status" value="1"/>
</dbReference>
<dbReference type="InterPro" id="IPR036388">
    <property type="entry name" value="WH-like_DNA-bd_sf"/>
</dbReference>
<dbReference type="SUPFAM" id="SSF52540">
    <property type="entry name" value="P-loop containing nucleoside triphosphate hydrolases"/>
    <property type="match status" value="1"/>
</dbReference>
<sequence>MTDVRIQVLGPVGAWRGGEPVDVGPAGQRAVFGLLALHCGQLLRREDLVAGLWPDRPPPPSATNVIQTYVLRLRRLLEPGRSARAPSTVLRKAGDGYRLCLPTAAVDLLRFRDHVTAAVSAQQLGRYGDAAAALAEALRQWQGAPLADVPVLAEHPGVVALTAERQEALARYGELAVAAGSPADGLPALEEAVAGQPLNEAWHARLIIAYQAAGRRGQAFAVYHDVRRRLAEELGVDPGAELAAAHAALLHAERAPRSAATVPAQLPADTHAFTGRTAELAQLDRLLDAPAGVPAIVVSGAPGVGKTALAVHWAHRIAPRFPDGQLHLNLRGFDPGGVAMAPADAVRRALDALGVPAERLPPTLDAQAAQYRSVVAGRRLLIVLDNARDPAHVRPLLPGTPGCLLLVTSRDQLAGLVAADGAHPLPLEPLAPEDARLLLTRRVGAARLAAEPAAVAEMLDRCGGLPLALVILAARAALNRRLPLAAVAGELRGDGRLDALTTGDPETDLRAVFSWSYHALAPAAGRLFRLLGLHPGPEVTAPAAASLLAASVTEARRQLAELVRAGLADEPVAGRYTLHDLVRAYAAEVARLEPARGRRAAVLRMLDHYLHTAYAAEQLTQPRPDDPLAEPSPAAAAPAEVTDAEQALAWLDAERAVLVAAVERAADVSPGRAWRLARTLATYLDRRGHWADLATVQQLAVAAARQDGMPRARAVAHRSLARAYIRLRRMDEAQAELRQAGVLYREAGDLTGQSRVELDLSLMWERRGGFGQALEHARRGLEILVAAGDAHGVARARNAVGWCHALQGDHVAALEHCRAALAGLEELGDRSGIASTLDSIGYAHHHLGEHERAAAAFRQARGIYHELGDGHLEGLVLSHLGDALAAAGDGTAARTAWQQALALLDDRDPPEAAQVRARLAGDRVGTRR</sequence>
<dbReference type="SMART" id="SM01043">
    <property type="entry name" value="BTAD"/>
    <property type="match status" value="1"/>
</dbReference>
<comment type="similarity">
    <text evidence="1">Belongs to the AfsR/DnrI/RedD regulatory family.</text>
</comment>
<dbReference type="Gene3D" id="1.25.40.10">
    <property type="entry name" value="Tetratricopeptide repeat domain"/>
    <property type="match status" value="3"/>
</dbReference>
<feature type="domain" description="OmpR/PhoB-type" evidence="6">
    <location>
        <begin position="1"/>
        <end position="101"/>
    </location>
</feature>
<dbReference type="SUPFAM" id="SSF46894">
    <property type="entry name" value="C-terminal effector domain of the bipartite response regulators"/>
    <property type="match status" value="1"/>
</dbReference>
<dbReference type="EMBL" id="BONF01000014">
    <property type="protein sequence ID" value="GIF81525.1"/>
    <property type="molecule type" value="Genomic_DNA"/>
</dbReference>
<keyword evidence="2" id="KW-0805">Transcription regulation</keyword>
<dbReference type="PROSITE" id="PS51755">
    <property type="entry name" value="OMPR_PHOB"/>
    <property type="match status" value="1"/>
</dbReference>
<dbReference type="InterPro" id="IPR005158">
    <property type="entry name" value="BTAD"/>
</dbReference>
<dbReference type="Pfam" id="PF13424">
    <property type="entry name" value="TPR_12"/>
    <property type="match status" value="1"/>
</dbReference>
<dbReference type="SUPFAM" id="SSF48452">
    <property type="entry name" value="TPR-like"/>
    <property type="match status" value="3"/>
</dbReference>
<dbReference type="InterPro" id="IPR041664">
    <property type="entry name" value="AAA_16"/>
</dbReference>
<dbReference type="Gene3D" id="1.10.10.10">
    <property type="entry name" value="Winged helix-like DNA-binding domain superfamily/Winged helix DNA-binding domain"/>
    <property type="match status" value="1"/>
</dbReference>
<evidence type="ECO:0000256" key="3">
    <source>
        <dbReference type="ARBA" id="ARBA00023125"/>
    </source>
</evidence>
<dbReference type="InterPro" id="IPR019734">
    <property type="entry name" value="TPR_rpt"/>
</dbReference>
<evidence type="ECO:0000256" key="1">
    <source>
        <dbReference type="ARBA" id="ARBA00005820"/>
    </source>
</evidence>
<keyword evidence="3 5" id="KW-0238">DNA-binding</keyword>
<dbReference type="PRINTS" id="PR00364">
    <property type="entry name" value="DISEASERSIST"/>
</dbReference>
<dbReference type="AlphaFoldDB" id="A0A8J3JM71"/>
<dbReference type="RefSeq" id="WP_203745992.1">
    <property type="nucleotide sequence ID" value="NZ_BONF01000014.1"/>
</dbReference>
<evidence type="ECO:0000256" key="4">
    <source>
        <dbReference type="ARBA" id="ARBA00023163"/>
    </source>
</evidence>
<reference evidence="7 8" key="1">
    <citation type="submission" date="2021-01" db="EMBL/GenBank/DDBJ databases">
        <title>Whole genome shotgun sequence of Catellatospora bangladeshensis NBRC 107357.</title>
        <authorList>
            <person name="Komaki H."/>
            <person name="Tamura T."/>
        </authorList>
    </citation>
    <scope>NUCLEOTIDE SEQUENCE [LARGE SCALE GENOMIC DNA]</scope>
    <source>
        <strain evidence="7 8">NBRC 107357</strain>
    </source>
</reference>
<feature type="DNA-binding region" description="OmpR/PhoB-type" evidence="5">
    <location>
        <begin position="1"/>
        <end position="101"/>
    </location>
</feature>
<accession>A0A8J3JM71</accession>
<evidence type="ECO:0000256" key="5">
    <source>
        <dbReference type="PROSITE-ProRule" id="PRU01091"/>
    </source>
</evidence>
<evidence type="ECO:0000256" key="2">
    <source>
        <dbReference type="ARBA" id="ARBA00023015"/>
    </source>
</evidence>
<dbReference type="SMART" id="SM00862">
    <property type="entry name" value="Trans_reg_C"/>
    <property type="match status" value="1"/>
</dbReference>
<comment type="caution">
    <text evidence="7">The sequence shown here is derived from an EMBL/GenBank/DDBJ whole genome shotgun (WGS) entry which is preliminary data.</text>
</comment>
<organism evidence="7 8">
    <name type="scientific">Catellatospora bangladeshensis</name>
    <dbReference type="NCBI Taxonomy" id="310355"/>
    <lineage>
        <taxon>Bacteria</taxon>
        <taxon>Bacillati</taxon>
        <taxon>Actinomycetota</taxon>
        <taxon>Actinomycetes</taxon>
        <taxon>Micromonosporales</taxon>
        <taxon>Micromonosporaceae</taxon>
        <taxon>Catellatospora</taxon>
    </lineage>
</organism>
<dbReference type="CDD" id="cd15831">
    <property type="entry name" value="BTAD"/>
    <property type="match status" value="1"/>
</dbReference>
<keyword evidence="4" id="KW-0804">Transcription</keyword>